<dbReference type="InterPro" id="IPR004564">
    <property type="entry name" value="OM_lipoprot_carrier_LolA-like"/>
</dbReference>
<dbReference type="EMBL" id="QGLT01000005">
    <property type="protein sequence ID" value="PXY98920.1"/>
    <property type="molecule type" value="Genomic_DNA"/>
</dbReference>
<dbReference type="PROSITE" id="PS51257">
    <property type="entry name" value="PROKAR_LIPOPROTEIN"/>
    <property type="match status" value="1"/>
</dbReference>
<dbReference type="Gene3D" id="2.50.20.10">
    <property type="entry name" value="Lipoprotein localisation LolA/LolB/LppX"/>
    <property type="match status" value="1"/>
</dbReference>
<protein>
    <submittedName>
        <fullName evidence="2">Outer membrane lipoprotein carrier protein LolA</fullName>
    </submittedName>
</protein>
<reference evidence="2 3" key="1">
    <citation type="submission" date="2018-05" db="EMBL/GenBank/DDBJ databases">
        <title>Reference genomes for bee gut microbiota database.</title>
        <authorList>
            <person name="Ellegaard K.M."/>
        </authorList>
    </citation>
    <scope>NUCLEOTIDE SEQUENCE [LARGE SCALE GENOMIC DNA]</scope>
    <source>
        <strain evidence="2 3">ESL0284</strain>
    </source>
</reference>
<evidence type="ECO:0000313" key="2">
    <source>
        <dbReference type="EMBL" id="PXY98920.1"/>
    </source>
</evidence>
<dbReference type="PANTHER" id="PTHR35869:SF1">
    <property type="entry name" value="OUTER-MEMBRANE LIPOPROTEIN CARRIER PROTEIN"/>
    <property type="match status" value="1"/>
</dbReference>
<sequence>MRIDKIMNGICKKIILLFPFILMACQANQKARPTCELVSISRVESTLNDPRGFEGQFTQIWSNGNQSEGRIVYIPGKLRLNYETPSTMIVVAKGKKMVAKNFDDHSVTHIGLARNPLGLMLNSPVHLSSPILVTAIQKGTQALQISLASGDNPSQGLLTLRFQDVNGQLTLDQMQAIDVRKRQTIMNISNVHMGLNVKNNYFNYPDQP</sequence>
<dbReference type="SUPFAM" id="SSF89392">
    <property type="entry name" value="Prokaryotic lipoproteins and lipoprotein localization factors"/>
    <property type="match status" value="1"/>
</dbReference>
<dbReference type="CDD" id="cd16325">
    <property type="entry name" value="LolA"/>
    <property type="match status" value="1"/>
</dbReference>
<name>A0A318N0S3_9PROT</name>
<gene>
    <name evidence="2" type="ORF">DK869_08085</name>
</gene>
<dbReference type="InterPro" id="IPR029046">
    <property type="entry name" value="LolA/LolB/LppX"/>
</dbReference>
<dbReference type="PANTHER" id="PTHR35869">
    <property type="entry name" value="OUTER-MEMBRANE LIPOPROTEIN CARRIER PROTEIN"/>
    <property type="match status" value="1"/>
</dbReference>
<dbReference type="AlphaFoldDB" id="A0A318N0S3"/>
<keyword evidence="3" id="KW-1185">Reference proteome</keyword>
<keyword evidence="2" id="KW-0449">Lipoprotein</keyword>
<organism evidence="2 3">
    <name type="scientific">Commensalibacter melissae</name>
    <dbReference type="NCBI Taxonomy" id="2070537"/>
    <lineage>
        <taxon>Bacteria</taxon>
        <taxon>Pseudomonadati</taxon>
        <taxon>Pseudomonadota</taxon>
        <taxon>Alphaproteobacteria</taxon>
        <taxon>Acetobacterales</taxon>
        <taxon>Acetobacteraceae</taxon>
    </lineage>
</organism>
<evidence type="ECO:0000256" key="1">
    <source>
        <dbReference type="ARBA" id="ARBA00022729"/>
    </source>
</evidence>
<dbReference type="Proteomes" id="UP000247565">
    <property type="component" value="Unassembled WGS sequence"/>
</dbReference>
<keyword evidence="1" id="KW-0732">Signal</keyword>
<comment type="caution">
    <text evidence="2">The sequence shown here is derived from an EMBL/GenBank/DDBJ whole genome shotgun (WGS) entry which is preliminary data.</text>
</comment>
<dbReference type="Pfam" id="PF03548">
    <property type="entry name" value="LolA"/>
    <property type="match status" value="1"/>
</dbReference>
<proteinExistence type="predicted"/>
<evidence type="ECO:0000313" key="3">
    <source>
        <dbReference type="Proteomes" id="UP000247565"/>
    </source>
</evidence>
<dbReference type="OrthoDB" id="7260676at2"/>
<dbReference type="RefSeq" id="WP_110439512.1">
    <property type="nucleotide sequence ID" value="NZ_CP046393.1"/>
</dbReference>
<accession>A0A318N0S3</accession>